<dbReference type="Gene3D" id="3.40.190.10">
    <property type="entry name" value="Periplasmic binding protein-like II"/>
    <property type="match status" value="2"/>
</dbReference>
<feature type="chain" id="PRO_5039157653" evidence="4">
    <location>
        <begin position="23"/>
        <end position="283"/>
    </location>
</feature>
<dbReference type="AlphaFoldDB" id="A0A2S6GF19"/>
<proteinExistence type="inferred from homology"/>
<dbReference type="SMART" id="SM00062">
    <property type="entry name" value="PBPb"/>
    <property type="match status" value="1"/>
</dbReference>
<keyword evidence="3 4" id="KW-0732">Signal</keyword>
<gene>
    <name evidence="6" type="ORF">CLV40_12453</name>
</gene>
<reference evidence="6 7" key="1">
    <citation type="submission" date="2018-02" db="EMBL/GenBank/DDBJ databases">
        <title>Genomic Encyclopedia of Archaeal and Bacterial Type Strains, Phase II (KMG-II): from individual species to whole genera.</title>
        <authorList>
            <person name="Goeker M."/>
        </authorList>
    </citation>
    <scope>NUCLEOTIDE SEQUENCE [LARGE SCALE GENOMIC DNA]</scope>
    <source>
        <strain evidence="6 7">YU 961-1</strain>
    </source>
</reference>
<dbReference type="InterPro" id="IPR001638">
    <property type="entry name" value="Solute-binding_3/MltF_N"/>
</dbReference>
<evidence type="ECO:0000259" key="5">
    <source>
        <dbReference type="SMART" id="SM00062"/>
    </source>
</evidence>
<name>A0A2S6GF19_9PSEU</name>
<accession>A0A2S6GF19</accession>
<dbReference type="GO" id="GO:0030288">
    <property type="term" value="C:outer membrane-bounded periplasmic space"/>
    <property type="evidence" value="ECO:0007669"/>
    <property type="project" value="TreeGrafter"/>
</dbReference>
<dbReference type="RefSeq" id="WP_181043828.1">
    <property type="nucleotide sequence ID" value="NZ_CP154825.1"/>
</dbReference>
<evidence type="ECO:0000256" key="2">
    <source>
        <dbReference type="ARBA" id="ARBA00022448"/>
    </source>
</evidence>
<evidence type="ECO:0000256" key="4">
    <source>
        <dbReference type="SAM" id="SignalP"/>
    </source>
</evidence>
<protein>
    <submittedName>
        <fullName evidence="6">Glutamate transport system substrate-binding protein</fullName>
    </submittedName>
</protein>
<evidence type="ECO:0000256" key="3">
    <source>
        <dbReference type="ARBA" id="ARBA00022729"/>
    </source>
</evidence>
<dbReference type="PANTHER" id="PTHR30085">
    <property type="entry name" value="AMINO ACID ABC TRANSPORTER PERMEASE"/>
    <property type="match status" value="1"/>
</dbReference>
<dbReference type="EMBL" id="PTIX01000024">
    <property type="protein sequence ID" value="PPK63809.1"/>
    <property type="molecule type" value="Genomic_DNA"/>
</dbReference>
<dbReference type="GO" id="GO:0006865">
    <property type="term" value="P:amino acid transport"/>
    <property type="evidence" value="ECO:0007669"/>
    <property type="project" value="TreeGrafter"/>
</dbReference>
<organism evidence="6 7">
    <name type="scientific">Actinokineospora auranticolor</name>
    <dbReference type="NCBI Taxonomy" id="155976"/>
    <lineage>
        <taxon>Bacteria</taxon>
        <taxon>Bacillati</taxon>
        <taxon>Actinomycetota</taxon>
        <taxon>Actinomycetes</taxon>
        <taxon>Pseudonocardiales</taxon>
        <taxon>Pseudonocardiaceae</taxon>
        <taxon>Actinokineospora</taxon>
    </lineage>
</organism>
<comment type="similarity">
    <text evidence="1">Belongs to the bacterial solute-binding protein 3 family.</text>
</comment>
<comment type="caution">
    <text evidence="6">The sequence shown here is derived from an EMBL/GenBank/DDBJ whole genome shotgun (WGS) entry which is preliminary data.</text>
</comment>
<evidence type="ECO:0000313" key="6">
    <source>
        <dbReference type="EMBL" id="PPK63809.1"/>
    </source>
</evidence>
<feature type="signal peptide" evidence="4">
    <location>
        <begin position="1"/>
        <end position="22"/>
    </location>
</feature>
<dbReference type="PANTHER" id="PTHR30085:SF6">
    <property type="entry name" value="ABC TRANSPORTER GLUTAMINE-BINDING PROTEIN GLNH"/>
    <property type="match status" value="1"/>
</dbReference>
<evidence type="ECO:0000256" key="1">
    <source>
        <dbReference type="ARBA" id="ARBA00010333"/>
    </source>
</evidence>
<dbReference type="Proteomes" id="UP000239203">
    <property type="component" value="Unassembled WGS sequence"/>
</dbReference>
<dbReference type="Pfam" id="PF00497">
    <property type="entry name" value="SBP_bac_3"/>
    <property type="match status" value="1"/>
</dbReference>
<keyword evidence="7" id="KW-1185">Reference proteome</keyword>
<sequence length="283" mass="30387">MKRLLPLLAAAAVGAGSLVAVTQVVDSPARYLSGTVVIGINGTLPGWSEPKDHPTGFDAALATFLAEKYHFDISWYPLAPNERENALVDGVVDLVIANFSMSGESARNPGQQRDQTIDFAGPYFRDRSGVLVDSTKRAKVTGGKPGIPAENLCVGSGTTGEENSNHQARRMPQAECFAAFSDVNTDTIGVMTDQGILTEYAAARSGGKVVPAFWEDDDHPINDKEFYGIGIPDGSTALCQELTRAINEFLTNGRWGSAFSTHLTHLGEKDFHKPDESDPSRCV</sequence>
<dbReference type="InterPro" id="IPR051455">
    <property type="entry name" value="Bact_solute-bind_prot3"/>
</dbReference>
<evidence type="ECO:0000313" key="7">
    <source>
        <dbReference type="Proteomes" id="UP000239203"/>
    </source>
</evidence>
<feature type="domain" description="Solute-binding protein family 3/N-terminal" evidence="5">
    <location>
        <begin position="35"/>
        <end position="266"/>
    </location>
</feature>
<dbReference type="SUPFAM" id="SSF53850">
    <property type="entry name" value="Periplasmic binding protein-like II"/>
    <property type="match status" value="1"/>
</dbReference>
<keyword evidence="2" id="KW-0813">Transport</keyword>
<dbReference type="GO" id="GO:0005576">
    <property type="term" value="C:extracellular region"/>
    <property type="evidence" value="ECO:0007669"/>
    <property type="project" value="TreeGrafter"/>
</dbReference>